<comment type="similarity">
    <text evidence="1 3">Belongs to the short-chain dehydrogenases/reductases (SDR) family.</text>
</comment>
<protein>
    <submittedName>
        <fullName evidence="5">Short-chain dehydrogenase</fullName>
    </submittedName>
</protein>
<evidence type="ECO:0000313" key="6">
    <source>
        <dbReference type="Proteomes" id="UP000199251"/>
    </source>
</evidence>
<proteinExistence type="inferred from homology"/>
<feature type="domain" description="Ketoreductase" evidence="4">
    <location>
        <begin position="16"/>
        <end position="192"/>
    </location>
</feature>
<dbReference type="GO" id="GO:0016020">
    <property type="term" value="C:membrane"/>
    <property type="evidence" value="ECO:0007669"/>
    <property type="project" value="TreeGrafter"/>
</dbReference>
<name>A0A0E4CPJ9_MYCLN</name>
<evidence type="ECO:0000256" key="1">
    <source>
        <dbReference type="ARBA" id="ARBA00006484"/>
    </source>
</evidence>
<dbReference type="PRINTS" id="PR00080">
    <property type="entry name" value="SDRFAMILY"/>
</dbReference>
<dbReference type="STRING" id="141349.BN1232_04036"/>
<evidence type="ECO:0000313" key="5">
    <source>
        <dbReference type="EMBL" id="CQD17864.1"/>
    </source>
</evidence>
<dbReference type="SUPFAM" id="SSF51735">
    <property type="entry name" value="NAD(P)-binding Rossmann-fold domains"/>
    <property type="match status" value="1"/>
</dbReference>
<dbReference type="InterPro" id="IPR020904">
    <property type="entry name" value="Sc_DH/Rdtase_CS"/>
</dbReference>
<dbReference type="InterPro" id="IPR002347">
    <property type="entry name" value="SDR_fam"/>
</dbReference>
<sequence>MATRHRRGLPAPRPTATALITGASSGIGDQFARELSARGHHVTLVARRKERLIGLAGELGDALPVRCDVADPQSRQEMLHTIAETGLEVDVLVNCAGFGGGGPVSEYDPDRAVEMLRTNVEAVFALCGALTPAMAARRSGAVVIVSSLAGILCPPVNFAAYGASKGASLRYAHALHYEMAKVGVSVTALCPGPIDTEFGVSSGLEETMSAMPAFAKATPADCVAATVAALERGSREAIPNVVVRAAAAAARRTPAIIASRVLPAFFRV</sequence>
<dbReference type="GO" id="GO:0016491">
    <property type="term" value="F:oxidoreductase activity"/>
    <property type="evidence" value="ECO:0007669"/>
    <property type="project" value="UniProtKB-KW"/>
</dbReference>
<dbReference type="OrthoDB" id="9797538at2"/>
<keyword evidence="2" id="KW-0560">Oxidoreductase</keyword>
<dbReference type="Pfam" id="PF00106">
    <property type="entry name" value="adh_short"/>
    <property type="match status" value="1"/>
</dbReference>
<dbReference type="RefSeq" id="WP_090604363.1">
    <property type="nucleotide sequence ID" value="NZ_CTEE01000001.1"/>
</dbReference>
<evidence type="ECO:0000256" key="2">
    <source>
        <dbReference type="ARBA" id="ARBA00023002"/>
    </source>
</evidence>
<gene>
    <name evidence="5" type="ORF">BN1232_04036</name>
</gene>
<reference evidence="5 6" key="1">
    <citation type="submission" date="2015-03" db="EMBL/GenBank/DDBJ databases">
        <authorList>
            <person name="Urmite Genomes"/>
        </authorList>
    </citation>
    <scope>NUCLEOTIDE SEQUENCE [LARGE SCALE GENOMIC DNA]</scope>
    <source>
        <strain evidence="5 6">CSUR P1491</strain>
    </source>
</reference>
<dbReference type="InterPro" id="IPR057326">
    <property type="entry name" value="KR_dom"/>
</dbReference>
<dbReference type="Proteomes" id="UP000199251">
    <property type="component" value="Unassembled WGS sequence"/>
</dbReference>
<dbReference type="PANTHER" id="PTHR44196">
    <property type="entry name" value="DEHYDROGENASE/REDUCTASE SDR FAMILY MEMBER 7B"/>
    <property type="match status" value="1"/>
</dbReference>
<organism evidence="5 6">
    <name type="scientific">Mycobacterium lentiflavum</name>
    <dbReference type="NCBI Taxonomy" id="141349"/>
    <lineage>
        <taxon>Bacteria</taxon>
        <taxon>Bacillati</taxon>
        <taxon>Actinomycetota</taxon>
        <taxon>Actinomycetes</taxon>
        <taxon>Mycobacteriales</taxon>
        <taxon>Mycobacteriaceae</taxon>
        <taxon>Mycobacterium</taxon>
        <taxon>Mycobacterium simiae complex</taxon>
    </lineage>
</organism>
<dbReference type="PRINTS" id="PR00081">
    <property type="entry name" value="GDHRDH"/>
</dbReference>
<accession>A0A0E4CPJ9</accession>
<dbReference type="SMART" id="SM00822">
    <property type="entry name" value="PKS_KR"/>
    <property type="match status" value="1"/>
</dbReference>
<dbReference type="PROSITE" id="PS00061">
    <property type="entry name" value="ADH_SHORT"/>
    <property type="match status" value="1"/>
</dbReference>
<dbReference type="EMBL" id="CTEE01000001">
    <property type="protein sequence ID" value="CQD17864.1"/>
    <property type="molecule type" value="Genomic_DNA"/>
</dbReference>
<dbReference type="InterPro" id="IPR036291">
    <property type="entry name" value="NAD(P)-bd_dom_sf"/>
</dbReference>
<evidence type="ECO:0000256" key="3">
    <source>
        <dbReference type="RuleBase" id="RU000363"/>
    </source>
</evidence>
<evidence type="ECO:0000259" key="4">
    <source>
        <dbReference type="SMART" id="SM00822"/>
    </source>
</evidence>
<dbReference type="PANTHER" id="PTHR44196:SF2">
    <property type="entry name" value="SHORT-CHAIN DEHYDROGENASE-RELATED"/>
    <property type="match status" value="1"/>
</dbReference>
<dbReference type="PIRSF" id="PIRSF000126">
    <property type="entry name" value="11-beta-HSD1"/>
    <property type="match status" value="1"/>
</dbReference>
<dbReference type="Gene3D" id="3.40.50.720">
    <property type="entry name" value="NAD(P)-binding Rossmann-like Domain"/>
    <property type="match status" value="1"/>
</dbReference>
<dbReference type="AlphaFoldDB" id="A0A0E4CPJ9"/>
<dbReference type="CDD" id="cd05233">
    <property type="entry name" value="SDR_c"/>
    <property type="match status" value="1"/>
</dbReference>